<dbReference type="RefSeq" id="WP_017796437.1">
    <property type="nucleotide sequence ID" value="NZ_BSKO01000001.1"/>
</dbReference>
<dbReference type="PRINTS" id="PR00728">
    <property type="entry name" value="SIGNALPTASE"/>
</dbReference>
<evidence type="ECO:0000256" key="6">
    <source>
        <dbReference type="SAM" id="Phobius"/>
    </source>
</evidence>
<accession>A0ABQ5TMG3</accession>
<protein>
    <recommendedName>
        <fullName evidence="5">Signal peptidase I</fullName>
        <ecNumber evidence="5">3.4.21.89</ecNumber>
    </recommendedName>
</protein>
<keyword evidence="8" id="KW-1185">Reference proteome</keyword>
<sequence length="185" mass="19827">MRISGIFRKVGKFIFTCSWVVLIAFLALALVSKANGNDGSILGYQVKSVLSGSMEPGIQTGSIIVINTKTSATDYQRGDIVTFTGEEGMLITHRIQEIQNSGTQFITKGDANNGPDVSPVPVSNIVGEYSGITIPYVGYVLHFATTAQGAALLFILPGILLVSYSIITIRNALKEVKQLVEEKTA</sequence>
<dbReference type="EC" id="3.4.21.89" evidence="5"/>
<keyword evidence="3 6" id="KW-1133">Transmembrane helix</keyword>
<keyword evidence="2 6" id="KW-0812">Transmembrane</keyword>
<comment type="subcellular location">
    <subcellularLocation>
        <location evidence="1">Membrane</location>
    </subcellularLocation>
</comment>
<reference evidence="7 8" key="1">
    <citation type="submission" date="2023-02" db="EMBL/GenBank/DDBJ databases">
        <title>Oceanobacillus kimchii IFOP_LL358 isolated form Alexandrium catenella lab strain.</title>
        <authorList>
            <person name="Gajardo G."/>
            <person name="Ueki S."/>
            <person name="Maruyama F."/>
        </authorList>
    </citation>
    <scope>NUCLEOTIDE SEQUENCE [LARGE SCALE GENOMIC DNA]</scope>
    <source>
        <strain evidence="7 8">IFOP_LL358</strain>
    </source>
</reference>
<evidence type="ECO:0000256" key="3">
    <source>
        <dbReference type="ARBA" id="ARBA00022989"/>
    </source>
</evidence>
<proteinExistence type="predicted"/>
<keyword evidence="4 6" id="KW-0472">Membrane</keyword>
<dbReference type="InterPro" id="IPR001733">
    <property type="entry name" value="Peptidase_S26B"/>
</dbReference>
<dbReference type="NCBIfam" id="TIGR02228">
    <property type="entry name" value="sigpep_I_arch"/>
    <property type="match status" value="1"/>
</dbReference>
<gene>
    <name evidence="7" type="ORF">MACH08_15260</name>
</gene>
<dbReference type="Proteomes" id="UP001275436">
    <property type="component" value="Unassembled WGS sequence"/>
</dbReference>
<comment type="caution">
    <text evidence="7">The sequence shown here is derived from an EMBL/GenBank/DDBJ whole genome shotgun (WGS) entry which is preliminary data.</text>
</comment>
<dbReference type="SUPFAM" id="SSF51306">
    <property type="entry name" value="LexA/Signal peptidase"/>
    <property type="match status" value="1"/>
</dbReference>
<evidence type="ECO:0000256" key="2">
    <source>
        <dbReference type="ARBA" id="ARBA00022692"/>
    </source>
</evidence>
<evidence type="ECO:0000256" key="4">
    <source>
        <dbReference type="ARBA" id="ARBA00023136"/>
    </source>
</evidence>
<dbReference type="PANTHER" id="PTHR10806">
    <property type="entry name" value="SIGNAL PEPTIDASE COMPLEX CATALYTIC SUBUNIT SEC11"/>
    <property type="match status" value="1"/>
</dbReference>
<organism evidence="7 8">
    <name type="scientific">Oceanobacillus kimchii</name>
    <dbReference type="NCBI Taxonomy" id="746691"/>
    <lineage>
        <taxon>Bacteria</taxon>
        <taxon>Bacillati</taxon>
        <taxon>Bacillota</taxon>
        <taxon>Bacilli</taxon>
        <taxon>Bacillales</taxon>
        <taxon>Bacillaceae</taxon>
        <taxon>Oceanobacillus</taxon>
    </lineage>
</organism>
<dbReference type="NCBIfam" id="NF046067">
    <property type="entry name" value="SigPepSipWBacil"/>
    <property type="match status" value="1"/>
</dbReference>
<dbReference type="InterPro" id="IPR036286">
    <property type="entry name" value="LexA/Signal_pep-like_sf"/>
</dbReference>
<name>A0ABQ5TMG3_9BACI</name>
<dbReference type="PANTHER" id="PTHR10806:SF6">
    <property type="entry name" value="SIGNAL PEPTIDASE COMPLEX CATALYTIC SUBUNIT SEC11"/>
    <property type="match status" value="1"/>
</dbReference>
<evidence type="ECO:0000313" key="7">
    <source>
        <dbReference type="EMBL" id="GLO65742.1"/>
    </source>
</evidence>
<feature type="transmembrane region" description="Helical" evidence="6">
    <location>
        <begin position="150"/>
        <end position="169"/>
    </location>
</feature>
<evidence type="ECO:0000313" key="8">
    <source>
        <dbReference type="Proteomes" id="UP001275436"/>
    </source>
</evidence>
<dbReference type="CDD" id="cd06462">
    <property type="entry name" value="Peptidase_S24_S26"/>
    <property type="match status" value="1"/>
</dbReference>
<evidence type="ECO:0000256" key="1">
    <source>
        <dbReference type="ARBA" id="ARBA00004370"/>
    </source>
</evidence>
<evidence type="ECO:0000256" key="5">
    <source>
        <dbReference type="NCBIfam" id="TIGR02228"/>
    </source>
</evidence>
<dbReference type="EMBL" id="BSKO01000001">
    <property type="protein sequence ID" value="GLO65742.1"/>
    <property type="molecule type" value="Genomic_DNA"/>
</dbReference>